<evidence type="ECO:0000313" key="7">
    <source>
        <dbReference type="EMBL" id="HIQ60793.1"/>
    </source>
</evidence>
<dbReference type="AlphaFoldDB" id="A0A9D0YU23"/>
<dbReference type="SUPFAM" id="SSF103473">
    <property type="entry name" value="MFS general substrate transporter"/>
    <property type="match status" value="1"/>
</dbReference>
<evidence type="ECO:0000256" key="1">
    <source>
        <dbReference type="ARBA" id="ARBA00004651"/>
    </source>
</evidence>
<dbReference type="GO" id="GO:0022857">
    <property type="term" value="F:transmembrane transporter activity"/>
    <property type="evidence" value="ECO:0007669"/>
    <property type="project" value="InterPro"/>
</dbReference>
<feature type="transmembrane region" description="Helical" evidence="6">
    <location>
        <begin position="388"/>
        <end position="409"/>
    </location>
</feature>
<feature type="transmembrane region" description="Helical" evidence="6">
    <location>
        <begin position="77"/>
        <end position="95"/>
    </location>
</feature>
<dbReference type="PANTHER" id="PTHR23513:SF11">
    <property type="entry name" value="STAPHYLOFERRIN A TRANSPORTER"/>
    <property type="match status" value="1"/>
</dbReference>
<proteinExistence type="predicted"/>
<reference evidence="7" key="1">
    <citation type="submission" date="2020-10" db="EMBL/GenBank/DDBJ databases">
        <authorList>
            <person name="Gilroy R."/>
        </authorList>
    </citation>
    <scope>NUCLEOTIDE SEQUENCE</scope>
    <source>
        <strain evidence="7">ChiGjej2B2-12916</strain>
    </source>
</reference>
<protein>
    <submittedName>
        <fullName evidence="7">MFS transporter</fullName>
    </submittedName>
</protein>
<feature type="transmembrane region" description="Helical" evidence="6">
    <location>
        <begin position="168"/>
        <end position="185"/>
    </location>
</feature>
<feature type="transmembrane region" description="Helical" evidence="6">
    <location>
        <begin position="300"/>
        <end position="316"/>
    </location>
</feature>
<evidence type="ECO:0000256" key="3">
    <source>
        <dbReference type="ARBA" id="ARBA00022692"/>
    </source>
</evidence>
<evidence type="ECO:0000256" key="6">
    <source>
        <dbReference type="SAM" id="Phobius"/>
    </source>
</evidence>
<dbReference type="GO" id="GO:0005886">
    <property type="term" value="C:plasma membrane"/>
    <property type="evidence" value="ECO:0007669"/>
    <property type="project" value="UniProtKB-SubCell"/>
</dbReference>
<sequence length="421" mass="46411">MSTPSTLWTRDFTIITLGSVVSMVGSTLSGFAMSIMVLDYTGSTLLYAIFNICFQLPVLVVPLLAGPYLDRMSRKKVIYRLDFLSAFLYLLMFLLMSQGWFNYLVLLAFCLITGAINSMYSVAYDSFYPNLITEGNFSKAYSISSLLWPLAAMTAPLAALIYDSMGSVLPLLAIDAVSFFVAACFERTIRYQETHMDKAAPVQSQNPLRQFGVDFKEGMSYILSEKGLLAVTLYFTVSNFAGSGGGTLHLPFFRSHAYLYAMWPVAAVTLYAIVSNAAVIGRLIGGLVHYKVHFPTNWKFRIALCVYFVVALNAAIELYLPIPLMAVAFFVTGVLGVTSYNIRIAATQSYVPDTKRARFNGTFQMLCSLGGVAGTLMAGLLAEGMDERHVILLLETVDVAAILLFMVGGRKFVAKLYNRDL</sequence>
<evidence type="ECO:0000313" key="8">
    <source>
        <dbReference type="Proteomes" id="UP000886879"/>
    </source>
</evidence>
<dbReference type="Pfam" id="PF07690">
    <property type="entry name" value="MFS_1"/>
    <property type="match status" value="1"/>
</dbReference>
<dbReference type="PANTHER" id="PTHR23513">
    <property type="entry name" value="INTEGRAL MEMBRANE EFFLUX PROTEIN-RELATED"/>
    <property type="match status" value="1"/>
</dbReference>
<dbReference type="EMBL" id="DVFO01000041">
    <property type="protein sequence ID" value="HIQ60793.1"/>
    <property type="molecule type" value="Genomic_DNA"/>
</dbReference>
<dbReference type="Proteomes" id="UP000886879">
    <property type="component" value="Unassembled WGS sequence"/>
</dbReference>
<dbReference type="Gene3D" id="1.20.1250.20">
    <property type="entry name" value="MFS general substrate transporter like domains"/>
    <property type="match status" value="1"/>
</dbReference>
<feature type="transmembrane region" description="Helical" evidence="6">
    <location>
        <begin position="363"/>
        <end position="382"/>
    </location>
</feature>
<evidence type="ECO:0000256" key="4">
    <source>
        <dbReference type="ARBA" id="ARBA00022989"/>
    </source>
</evidence>
<dbReference type="InterPro" id="IPR036259">
    <property type="entry name" value="MFS_trans_sf"/>
</dbReference>
<accession>A0A9D0YU23</accession>
<feature type="transmembrane region" description="Helical" evidence="6">
    <location>
        <begin position="44"/>
        <end position="65"/>
    </location>
</feature>
<dbReference type="InterPro" id="IPR011701">
    <property type="entry name" value="MFS"/>
</dbReference>
<feature type="transmembrane region" description="Helical" evidence="6">
    <location>
        <begin position="228"/>
        <end position="252"/>
    </location>
</feature>
<keyword evidence="2" id="KW-1003">Cell membrane</keyword>
<evidence type="ECO:0000256" key="5">
    <source>
        <dbReference type="ARBA" id="ARBA00023136"/>
    </source>
</evidence>
<keyword evidence="5 6" id="KW-0472">Membrane</keyword>
<gene>
    <name evidence="7" type="ORF">IAD31_04255</name>
</gene>
<feature type="transmembrane region" description="Helical" evidence="6">
    <location>
        <begin position="101"/>
        <end position="120"/>
    </location>
</feature>
<keyword evidence="3 6" id="KW-0812">Transmembrane</keyword>
<reference evidence="7" key="2">
    <citation type="journal article" date="2021" name="PeerJ">
        <title>Extensive microbial diversity within the chicken gut microbiome revealed by metagenomics and culture.</title>
        <authorList>
            <person name="Gilroy R."/>
            <person name="Ravi A."/>
            <person name="Getino M."/>
            <person name="Pursley I."/>
            <person name="Horton D.L."/>
            <person name="Alikhan N.F."/>
            <person name="Baker D."/>
            <person name="Gharbi K."/>
            <person name="Hall N."/>
            <person name="Watson M."/>
            <person name="Adriaenssens E.M."/>
            <person name="Foster-Nyarko E."/>
            <person name="Jarju S."/>
            <person name="Secka A."/>
            <person name="Antonio M."/>
            <person name="Oren A."/>
            <person name="Chaudhuri R.R."/>
            <person name="La Ragione R."/>
            <person name="Hildebrand F."/>
            <person name="Pallen M.J."/>
        </authorList>
    </citation>
    <scope>NUCLEOTIDE SEQUENCE</scope>
    <source>
        <strain evidence="7">ChiGjej2B2-12916</strain>
    </source>
</reference>
<keyword evidence="4 6" id="KW-1133">Transmembrane helix</keyword>
<feature type="transmembrane region" description="Helical" evidence="6">
    <location>
        <begin position="258"/>
        <end position="279"/>
    </location>
</feature>
<organism evidence="7 8">
    <name type="scientific">Candidatus Enterenecus faecium</name>
    <dbReference type="NCBI Taxonomy" id="2840780"/>
    <lineage>
        <taxon>Bacteria</taxon>
        <taxon>Bacillati</taxon>
        <taxon>Bacillota</taxon>
        <taxon>Clostridia</taxon>
        <taxon>Eubacteriales</taxon>
        <taxon>Candidatus Enterenecus</taxon>
    </lineage>
</organism>
<feature type="transmembrane region" description="Helical" evidence="6">
    <location>
        <begin position="141"/>
        <end position="162"/>
    </location>
</feature>
<comment type="subcellular location">
    <subcellularLocation>
        <location evidence="1">Cell membrane</location>
        <topology evidence="1">Multi-pass membrane protein</topology>
    </subcellularLocation>
</comment>
<evidence type="ECO:0000256" key="2">
    <source>
        <dbReference type="ARBA" id="ARBA00022475"/>
    </source>
</evidence>
<name>A0A9D0YU23_9FIRM</name>
<feature type="transmembrane region" description="Helical" evidence="6">
    <location>
        <begin position="322"/>
        <end position="342"/>
    </location>
</feature>
<feature type="transmembrane region" description="Helical" evidence="6">
    <location>
        <begin position="12"/>
        <end position="38"/>
    </location>
</feature>
<comment type="caution">
    <text evidence="7">The sequence shown here is derived from an EMBL/GenBank/DDBJ whole genome shotgun (WGS) entry which is preliminary data.</text>
</comment>
<dbReference type="CDD" id="cd06173">
    <property type="entry name" value="MFS_MefA_like"/>
    <property type="match status" value="1"/>
</dbReference>